<name>A0A4P9XUA1_9FUNG</name>
<feature type="transmembrane region" description="Helical" evidence="1">
    <location>
        <begin position="197"/>
        <end position="219"/>
    </location>
</feature>
<evidence type="ECO:0000256" key="1">
    <source>
        <dbReference type="SAM" id="Phobius"/>
    </source>
</evidence>
<keyword evidence="1" id="KW-0812">Transmembrane</keyword>
<keyword evidence="1" id="KW-1133">Transmembrane helix</keyword>
<sequence length="340" mass="38080">MDFWKPLDAKELLPNGWENDARHHLGIPLHPLGELNAIDYVMQAQGDVMEMRLRSGSLLVQVVFNVFASYVFVRSLVLSSRMVYQRPGVLAGWCCLVQAAVGVVYTLTSLLVTMPGGPPCRQALWTAGFGIVLSSLCVGITLLQKAYWAHHRNRWLLAIGITLFIPQPLVTYMVWASPAIIVSTTGCISYYPSYLPWVKLALDAPINIVFSVAFILVVYRQYLQFGSAAWARLVRNGIRTMCLIVFSNLICMFGVAFSVIGMLSEFFFILDWVITSVLLVHHCTTMRASSSESDRSQLQSSERNSILRADAITVEPARKPIFLLRRTTKSKCALRSRVAR</sequence>
<dbReference type="Proteomes" id="UP000271241">
    <property type="component" value="Unassembled WGS sequence"/>
</dbReference>
<feature type="transmembrane region" description="Helical" evidence="1">
    <location>
        <begin position="240"/>
        <end position="260"/>
    </location>
</feature>
<organism evidence="2 3">
    <name type="scientific">Thamnocephalis sphaerospora</name>
    <dbReference type="NCBI Taxonomy" id="78915"/>
    <lineage>
        <taxon>Eukaryota</taxon>
        <taxon>Fungi</taxon>
        <taxon>Fungi incertae sedis</taxon>
        <taxon>Zoopagomycota</taxon>
        <taxon>Zoopagomycotina</taxon>
        <taxon>Zoopagomycetes</taxon>
        <taxon>Zoopagales</taxon>
        <taxon>Sigmoideomycetaceae</taxon>
        <taxon>Thamnocephalis</taxon>
    </lineage>
</organism>
<protein>
    <recommendedName>
        <fullName evidence="4">Transmembrane protein</fullName>
    </recommendedName>
</protein>
<evidence type="ECO:0000313" key="2">
    <source>
        <dbReference type="EMBL" id="RKP09795.1"/>
    </source>
</evidence>
<evidence type="ECO:0000313" key="3">
    <source>
        <dbReference type="Proteomes" id="UP000271241"/>
    </source>
</evidence>
<feature type="transmembrane region" description="Helical" evidence="1">
    <location>
        <begin position="123"/>
        <end position="143"/>
    </location>
</feature>
<reference evidence="3" key="1">
    <citation type="journal article" date="2018" name="Nat. Microbiol.">
        <title>Leveraging single-cell genomics to expand the fungal tree of life.</title>
        <authorList>
            <person name="Ahrendt S.R."/>
            <person name="Quandt C.A."/>
            <person name="Ciobanu D."/>
            <person name="Clum A."/>
            <person name="Salamov A."/>
            <person name="Andreopoulos B."/>
            <person name="Cheng J.F."/>
            <person name="Woyke T."/>
            <person name="Pelin A."/>
            <person name="Henrissat B."/>
            <person name="Reynolds N.K."/>
            <person name="Benny G.L."/>
            <person name="Smith M.E."/>
            <person name="James T.Y."/>
            <person name="Grigoriev I.V."/>
        </authorList>
    </citation>
    <scope>NUCLEOTIDE SEQUENCE [LARGE SCALE GENOMIC DNA]</scope>
    <source>
        <strain evidence="3">RSA 1356</strain>
    </source>
</reference>
<feature type="transmembrane region" description="Helical" evidence="1">
    <location>
        <begin position="58"/>
        <end position="77"/>
    </location>
</feature>
<gene>
    <name evidence="2" type="ORF">THASP1DRAFT_28414</name>
</gene>
<dbReference type="AlphaFoldDB" id="A0A4P9XUA1"/>
<keyword evidence="1" id="KW-0472">Membrane</keyword>
<dbReference type="EMBL" id="KZ992488">
    <property type="protein sequence ID" value="RKP09795.1"/>
    <property type="molecule type" value="Genomic_DNA"/>
</dbReference>
<proteinExistence type="predicted"/>
<dbReference type="OrthoDB" id="2256270at2759"/>
<evidence type="ECO:0008006" key="4">
    <source>
        <dbReference type="Google" id="ProtNLM"/>
    </source>
</evidence>
<feature type="transmembrane region" description="Helical" evidence="1">
    <location>
        <begin position="89"/>
        <end position="111"/>
    </location>
</feature>
<keyword evidence="3" id="KW-1185">Reference proteome</keyword>
<accession>A0A4P9XUA1</accession>
<feature type="transmembrane region" description="Helical" evidence="1">
    <location>
        <begin position="155"/>
        <end position="177"/>
    </location>
</feature>